<accession>A0A955RIX6</accession>
<dbReference type="PANTHER" id="PTHR11804:SF5">
    <property type="entry name" value="OLIGOENDOPEPTIDASE F"/>
    <property type="match status" value="1"/>
</dbReference>
<dbReference type="GO" id="GO:0006518">
    <property type="term" value="P:peptide metabolic process"/>
    <property type="evidence" value="ECO:0007669"/>
    <property type="project" value="TreeGrafter"/>
</dbReference>
<proteinExistence type="inferred from homology"/>
<keyword evidence="2 6" id="KW-0479">Metal-binding</keyword>
<dbReference type="Pfam" id="PF08439">
    <property type="entry name" value="Peptidase_M3_N"/>
    <property type="match status" value="1"/>
</dbReference>
<protein>
    <submittedName>
        <fullName evidence="9">M3 family oligoendopeptidase</fullName>
    </submittedName>
</protein>
<sequence length="596" mass="69142">MSKISPIEWDLSDLYKSISDPQITKDKNKTKKLVKLFTESYKGKINKQGITAKKLTQAIGELEGIFSLIYKYGIYSSLIKSKDTSSETIAAFAQGIDEFINEQANQLLFFELELVQIPQKKIKDMLKDKALSEYKHYIEHELIFKPYRLNESEEIVMSKKAQTGSSAFVRLFNELNSNLKYELTVDGKIKELTYAELVPYLSNHPDRKLRQKAAESMSASLKDNSKLFAFILNTLLLDKKNNDEIRNYDYQEQSTYLGYQVDKEVVDKMVKVISSKYTISEKFYLHKKNVLGLKELYEWDRYSKVIDVEDTKYTWEESQEMVLDAFKEFSEEFYEIAKLFFDNKWIDAKVTKGKVAGAFCSLGLPDTHPYILLNFTGQLRDILTLAHELGHGIHAYMSRGQKLFQFWPSTAVAEIASVFCESIVFDKLINQIESKEQKAELLGDKIQDIFATIFRQTSFHLFEQDIHRARREEGELSIDRFGELFQNRLQEMFGTGLKLTDGHKNWWMPVGHFYNYNFYVFTYAFGETLATSLFAKYKKEGSKMVKQYTSALSQGGNRTPLELTEIMGADVKHKDFWINGLNLIDAYVTEFIELTK</sequence>
<keyword evidence="5 6" id="KW-0482">Metalloprotease</keyword>
<name>A0A955RIX6_9BACT</name>
<evidence type="ECO:0000313" key="10">
    <source>
        <dbReference type="Proteomes" id="UP000783287"/>
    </source>
</evidence>
<evidence type="ECO:0000256" key="3">
    <source>
        <dbReference type="ARBA" id="ARBA00022801"/>
    </source>
</evidence>
<evidence type="ECO:0000256" key="5">
    <source>
        <dbReference type="ARBA" id="ARBA00023049"/>
    </source>
</evidence>
<dbReference type="SUPFAM" id="SSF55486">
    <property type="entry name" value="Metalloproteases ('zincins'), catalytic domain"/>
    <property type="match status" value="1"/>
</dbReference>
<dbReference type="GO" id="GO:0006508">
    <property type="term" value="P:proteolysis"/>
    <property type="evidence" value="ECO:0007669"/>
    <property type="project" value="UniProtKB-KW"/>
</dbReference>
<keyword evidence="4 6" id="KW-0862">Zinc</keyword>
<organism evidence="9 10">
    <name type="scientific">Candidatus Dojkabacteria bacterium</name>
    <dbReference type="NCBI Taxonomy" id="2099670"/>
    <lineage>
        <taxon>Bacteria</taxon>
        <taxon>Candidatus Dojkabacteria</taxon>
    </lineage>
</organism>
<dbReference type="InterPro" id="IPR013647">
    <property type="entry name" value="OligopepF_N_dom"/>
</dbReference>
<feature type="domain" description="Oligopeptidase F N-terminal" evidence="8">
    <location>
        <begin position="113"/>
        <end position="181"/>
    </location>
</feature>
<dbReference type="GO" id="GO:0004222">
    <property type="term" value="F:metalloendopeptidase activity"/>
    <property type="evidence" value="ECO:0007669"/>
    <property type="project" value="InterPro"/>
</dbReference>
<evidence type="ECO:0000313" key="9">
    <source>
        <dbReference type="EMBL" id="MCA9383188.1"/>
    </source>
</evidence>
<dbReference type="EMBL" id="JAGQLK010000036">
    <property type="protein sequence ID" value="MCA9383188.1"/>
    <property type="molecule type" value="Genomic_DNA"/>
</dbReference>
<gene>
    <name evidence="9" type="ORF">KC909_02375</name>
</gene>
<evidence type="ECO:0000256" key="4">
    <source>
        <dbReference type="ARBA" id="ARBA00022833"/>
    </source>
</evidence>
<dbReference type="PANTHER" id="PTHR11804">
    <property type="entry name" value="PROTEASE M3 THIMET OLIGOPEPTIDASE-RELATED"/>
    <property type="match status" value="1"/>
</dbReference>
<dbReference type="Proteomes" id="UP000783287">
    <property type="component" value="Unassembled WGS sequence"/>
</dbReference>
<evidence type="ECO:0000256" key="1">
    <source>
        <dbReference type="ARBA" id="ARBA00022670"/>
    </source>
</evidence>
<evidence type="ECO:0000259" key="8">
    <source>
        <dbReference type="Pfam" id="PF08439"/>
    </source>
</evidence>
<dbReference type="AlphaFoldDB" id="A0A955RIX6"/>
<dbReference type="Pfam" id="PF01432">
    <property type="entry name" value="Peptidase_M3"/>
    <property type="match status" value="1"/>
</dbReference>
<dbReference type="GO" id="GO:0046872">
    <property type="term" value="F:metal ion binding"/>
    <property type="evidence" value="ECO:0007669"/>
    <property type="project" value="UniProtKB-UniRule"/>
</dbReference>
<evidence type="ECO:0000259" key="7">
    <source>
        <dbReference type="Pfam" id="PF01432"/>
    </source>
</evidence>
<keyword evidence="3 6" id="KW-0378">Hydrolase</keyword>
<dbReference type="InterPro" id="IPR045090">
    <property type="entry name" value="Pept_M3A_M3B"/>
</dbReference>
<dbReference type="Gene3D" id="1.20.140.70">
    <property type="entry name" value="Oligopeptidase f, N-terminal domain"/>
    <property type="match status" value="1"/>
</dbReference>
<evidence type="ECO:0000256" key="2">
    <source>
        <dbReference type="ARBA" id="ARBA00022723"/>
    </source>
</evidence>
<reference evidence="9" key="1">
    <citation type="submission" date="2020-04" db="EMBL/GenBank/DDBJ databases">
        <authorList>
            <person name="Zhang T."/>
        </authorList>
    </citation>
    <scope>NUCLEOTIDE SEQUENCE</scope>
    <source>
        <strain evidence="9">HKST-UBA14</strain>
    </source>
</reference>
<reference evidence="9" key="2">
    <citation type="journal article" date="2021" name="Microbiome">
        <title>Successional dynamics and alternative stable states in a saline activated sludge microbial community over 9 years.</title>
        <authorList>
            <person name="Wang Y."/>
            <person name="Ye J."/>
            <person name="Ju F."/>
            <person name="Liu L."/>
            <person name="Boyd J.A."/>
            <person name="Deng Y."/>
            <person name="Parks D.H."/>
            <person name="Jiang X."/>
            <person name="Yin X."/>
            <person name="Woodcroft B.J."/>
            <person name="Tyson G.W."/>
            <person name="Hugenholtz P."/>
            <person name="Polz M.F."/>
            <person name="Zhang T."/>
        </authorList>
    </citation>
    <scope>NUCLEOTIDE SEQUENCE</scope>
    <source>
        <strain evidence="9">HKST-UBA14</strain>
    </source>
</reference>
<dbReference type="InterPro" id="IPR042088">
    <property type="entry name" value="OligoPept_F_C"/>
</dbReference>
<comment type="caution">
    <text evidence="9">The sequence shown here is derived from an EMBL/GenBank/DDBJ whole genome shotgun (WGS) entry which is preliminary data.</text>
</comment>
<dbReference type="InterPro" id="IPR001567">
    <property type="entry name" value="Pept_M3A_M3B_dom"/>
</dbReference>
<keyword evidence="1 6" id="KW-0645">Protease</keyword>
<dbReference type="Gene3D" id="1.10.1370.20">
    <property type="entry name" value="Oligoendopeptidase f, C-terminal domain"/>
    <property type="match status" value="1"/>
</dbReference>
<evidence type="ECO:0000256" key="6">
    <source>
        <dbReference type="RuleBase" id="RU003435"/>
    </source>
</evidence>
<comment type="similarity">
    <text evidence="6">Belongs to the peptidase M3 family.</text>
</comment>
<feature type="domain" description="Peptidase M3A/M3B catalytic" evidence="7">
    <location>
        <begin position="202"/>
        <end position="582"/>
    </location>
</feature>
<dbReference type="CDD" id="cd09610">
    <property type="entry name" value="M3B_PepF"/>
    <property type="match status" value="1"/>
</dbReference>
<comment type="cofactor">
    <cofactor evidence="6">
        <name>Zn(2+)</name>
        <dbReference type="ChEBI" id="CHEBI:29105"/>
    </cofactor>
    <text evidence="6">Binds 1 zinc ion.</text>
</comment>